<keyword evidence="1" id="KW-1133">Transmembrane helix</keyword>
<reference evidence="2 3" key="1">
    <citation type="submission" date="2018-08" db="EMBL/GenBank/DDBJ databases">
        <title>A genome reference for cultivated species of the human gut microbiota.</title>
        <authorList>
            <person name="Zou Y."/>
            <person name="Xue W."/>
            <person name="Luo G."/>
        </authorList>
    </citation>
    <scope>NUCLEOTIDE SEQUENCE [LARGE SCALE GENOMIC DNA]</scope>
    <source>
        <strain evidence="2 3">AM25-6</strain>
    </source>
</reference>
<dbReference type="EMBL" id="QUSM01000002">
    <property type="protein sequence ID" value="RGD75170.1"/>
    <property type="molecule type" value="Genomic_DNA"/>
</dbReference>
<dbReference type="InterPro" id="IPR009570">
    <property type="entry name" value="Spore_III_AC"/>
</dbReference>
<proteinExistence type="predicted"/>
<feature type="transmembrane region" description="Helical" evidence="1">
    <location>
        <begin position="35"/>
        <end position="55"/>
    </location>
</feature>
<evidence type="ECO:0000256" key="1">
    <source>
        <dbReference type="SAM" id="Phobius"/>
    </source>
</evidence>
<keyword evidence="1" id="KW-0812">Transmembrane</keyword>
<evidence type="ECO:0000313" key="3">
    <source>
        <dbReference type="Proteomes" id="UP000261212"/>
    </source>
</evidence>
<dbReference type="RefSeq" id="WP_007050222.1">
    <property type="nucleotide sequence ID" value="NZ_CABKNJ010000001.1"/>
</dbReference>
<feature type="transmembrane region" description="Helical" evidence="1">
    <location>
        <begin position="6"/>
        <end position="23"/>
    </location>
</feature>
<dbReference type="InterPro" id="IPR025664">
    <property type="entry name" value="Spore_III_AC/AD"/>
</dbReference>
<accession>A0A3E3E0U3</accession>
<comment type="caution">
    <text evidence="2">The sequence shown here is derived from an EMBL/GenBank/DDBJ whole genome shotgun (WGS) entry which is preliminary data.</text>
</comment>
<keyword evidence="1" id="KW-0472">Membrane</keyword>
<dbReference type="AlphaFoldDB" id="A0A3E3E0U3"/>
<sequence>MQIDIIFKIAGIGFIVAVLSIILKKSDRDDMATMVALAGIIVVLMLVVNMVNDFFGTVKTMFGLY</sequence>
<dbReference type="NCBIfam" id="TIGR02848">
    <property type="entry name" value="spore_III_AC"/>
    <property type="match status" value="1"/>
</dbReference>
<dbReference type="GeneID" id="98000537"/>
<dbReference type="Proteomes" id="UP000261212">
    <property type="component" value="Unassembled WGS sequence"/>
</dbReference>
<gene>
    <name evidence="2" type="primary">spoIIIAC</name>
    <name evidence="2" type="ORF">DW687_02270</name>
</gene>
<organism evidence="2 3">
    <name type="scientific">Anaerofustis stercorihominis</name>
    <dbReference type="NCBI Taxonomy" id="214853"/>
    <lineage>
        <taxon>Bacteria</taxon>
        <taxon>Bacillati</taxon>
        <taxon>Bacillota</taxon>
        <taxon>Clostridia</taxon>
        <taxon>Eubacteriales</taxon>
        <taxon>Eubacteriaceae</taxon>
        <taxon>Anaerofustis</taxon>
    </lineage>
</organism>
<protein>
    <submittedName>
        <fullName evidence="2">Stage III sporulation protein AC</fullName>
    </submittedName>
</protein>
<evidence type="ECO:0000313" key="2">
    <source>
        <dbReference type="EMBL" id="RGD75170.1"/>
    </source>
</evidence>
<name>A0A3E3E0U3_9FIRM</name>
<dbReference type="Pfam" id="PF06686">
    <property type="entry name" value="SpoIIIAC"/>
    <property type="match status" value="1"/>
</dbReference>